<feature type="region of interest" description="Disordered" evidence="1">
    <location>
        <begin position="1"/>
        <end position="177"/>
    </location>
</feature>
<accession>A0ABR2BNG5</accession>
<evidence type="ECO:0000256" key="1">
    <source>
        <dbReference type="SAM" id="MobiDB-lite"/>
    </source>
</evidence>
<organism evidence="2 3">
    <name type="scientific">Hibiscus sabdariffa</name>
    <name type="common">roselle</name>
    <dbReference type="NCBI Taxonomy" id="183260"/>
    <lineage>
        <taxon>Eukaryota</taxon>
        <taxon>Viridiplantae</taxon>
        <taxon>Streptophyta</taxon>
        <taxon>Embryophyta</taxon>
        <taxon>Tracheophyta</taxon>
        <taxon>Spermatophyta</taxon>
        <taxon>Magnoliopsida</taxon>
        <taxon>eudicotyledons</taxon>
        <taxon>Gunneridae</taxon>
        <taxon>Pentapetalae</taxon>
        <taxon>rosids</taxon>
        <taxon>malvids</taxon>
        <taxon>Malvales</taxon>
        <taxon>Malvaceae</taxon>
        <taxon>Malvoideae</taxon>
        <taxon>Hibiscus</taxon>
    </lineage>
</organism>
<keyword evidence="3" id="KW-1185">Reference proteome</keyword>
<protein>
    <submittedName>
        <fullName evidence="2">Uncharacterized protein</fullName>
    </submittedName>
</protein>
<evidence type="ECO:0000313" key="3">
    <source>
        <dbReference type="Proteomes" id="UP001472677"/>
    </source>
</evidence>
<dbReference type="EMBL" id="JBBPBM010000104">
    <property type="protein sequence ID" value="KAK8508057.1"/>
    <property type="molecule type" value="Genomic_DNA"/>
</dbReference>
<feature type="compositionally biased region" description="Low complexity" evidence="1">
    <location>
        <begin position="98"/>
        <end position="111"/>
    </location>
</feature>
<dbReference type="PANTHER" id="PTHR33673:SF3">
    <property type="entry name" value="SUPPRESSOR SRP40-LIKE PROTEIN"/>
    <property type="match status" value="1"/>
</dbReference>
<gene>
    <name evidence="2" type="ORF">V6N12_025164</name>
</gene>
<reference evidence="2 3" key="1">
    <citation type="journal article" date="2024" name="G3 (Bethesda)">
        <title>Genome assembly of Hibiscus sabdariffa L. provides insights into metabolisms of medicinal natural products.</title>
        <authorList>
            <person name="Kim T."/>
        </authorList>
    </citation>
    <scope>NUCLEOTIDE SEQUENCE [LARGE SCALE GENOMIC DNA]</scope>
    <source>
        <strain evidence="2">TK-2024</strain>
        <tissue evidence="2">Old leaves</tissue>
    </source>
</reference>
<feature type="compositionally biased region" description="Basic and acidic residues" evidence="1">
    <location>
        <begin position="251"/>
        <end position="269"/>
    </location>
</feature>
<sequence length="346" mass="36742">MDIGHENGASKSSETGLEESDGNGTGEHSLRQPELIVGNGNRRDSSDGTGTIGVETGSKLLEAYPGGGIESDPFDLNPDVSDATESSKGVSTGRLRLSPSSSSSSSSSGSSMDDQFQDDTKLSEPRSGIASTSYAEPDDEHHVSGGSTSKSQVPSHMHDESTPTQSPPIQVMDRVLEGFDPYRIPSSVFDRSKSSNSADWSTASNDSLFSIQIGSTSFFKDELFTLSTSPVASAADPDRTSFEFDNISDYTVKDKTDPSAEEPTGERPTHHMTFWNSPSTSRHSDETETSRQSFAFPVNGNAAIGVGIGVGVALVTVFAKENAIEKTPSDKMPPRKLSSAPIRCLI</sequence>
<comment type="caution">
    <text evidence="2">The sequence shown here is derived from an EMBL/GenBank/DDBJ whole genome shotgun (WGS) entry which is preliminary data.</text>
</comment>
<dbReference type="Proteomes" id="UP001472677">
    <property type="component" value="Unassembled WGS sequence"/>
</dbReference>
<evidence type="ECO:0000313" key="2">
    <source>
        <dbReference type="EMBL" id="KAK8508057.1"/>
    </source>
</evidence>
<dbReference type="PANTHER" id="PTHR33673">
    <property type="entry name" value="SUPPRESSOR SRP40-LIKE PROTEIN"/>
    <property type="match status" value="1"/>
</dbReference>
<feature type="compositionally biased region" description="Polar residues" evidence="1">
    <location>
        <begin position="145"/>
        <end position="154"/>
    </location>
</feature>
<feature type="region of interest" description="Disordered" evidence="1">
    <location>
        <begin position="251"/>
        <end position="291"/>
    </location>
</feature>
<proteinExistence type="predicted"/>
<name>A0ABR2BNG5_9ROSI</name>